<dbReference type="InterPro" id="IPR007111">
    <property type="entry name" value="NACHT_NTPase"/>
</dbReference>
<dbReference type="InterPro" id="IPR027417">
    <property type="entry name" value="P-loop_NTPase"/>
</dbReference>
<gene>
    <name evidence="3" type="ORF">PsYK624_081270</name>
</gene>
<dbReference type="Gene3D" id="3.40.50.300">
    <property type="entry name" value="P-loop containing nucleotide triphosphate hydrolases"/>
    <property type="match status" value="1"/>
</dbReference>
<protein>
    <submittedName>
        <fullName evidence="3">AAA-16 domain-containing protein</fullName>
    </submittedName>
</protein>
<keyword evidence="1" id="KW-0677">Repeat</keyword>
<evidence type="ECO:0000259" key="2">
    <source>
        <dbReference type="PROSITE" id="PS50837"/>
    </source>
</evidence>
<evidence type="ECO:0000256" key="1">
    <source>
        <dbReference type="ARBA" id="ARBA00022737"/>
    </source>
</evidence>
<organism evidence="3 4">
    <name type="scientific">Phanerochaete sordida</name>
    <dbReference type="NCBI Taxonomy" id="48140"/>
    <lineage>
        <taxon>Eukaryota</taxon>
        <taxon>Fungi</taxon>
        <taxon>Dikarya</taxon>
        <taxon>Basidiomycota</taxon>
        <taxon>Agaricomycotina</taxon>
        <taxon>Agaricomycetes</taxon>
        <taxon>Polyporales</taxon>
        <taxon>Phanerochaetaceae</taxon>
        <taxon>Phanerochaete</taxon>
    </lineage>
</organism>
<keyword evidence="4" id="KW-1185">Reference proteome</keyword>
<reference evidence="3 4" key="1">
    <citation type="submission" date="2021-08" db="EMBL/GenBank/DDBJ databases">
        <title>Draft Genome Sequence of Phanerochaete sordida strain YK-624.</title>
        <authorList>
            <person name="Mori T."/>
            <person name="Dohra H."/>
            <person name="Suzuki T."/>
            <person name="Kawagishi H."/>
            <person name="Hirai H."/>
        </authorList>
    </citation>
    <scope>NUCLEOTIDE SEQUENCE [LARGE SCALE GENOMIC DNA]</scope>
    <source>
        <strain evidence="3 4">YK-624</strain>
    </source>
</reference>
<dbReference type="Proteomes" id="UP000703269">
    <property type="component" value="Unassembled WGS sequence"/>
</dbReference>
<dbReference type="EMBL" id="BPQB01000024">
    <property type="protein sequence ID" value="GJE91975.1"/>
    <property type="molecule type" value="Genomic_DNA"/>
</dbReference>
<dbReference type="PROSITE" id="PS50837">
    <property type="entry name" value="NACHT"/>
    <property type="match status" value="1"/>
</dbReference>
<name>A0A9P3LE74_9APHY</name>
<dbReference type="AlphaFoldDB" id="A0A9P3LE74"/>
<feature type="domain" description="NACHT" evidence="2">
    <location>
        <begin position="222"/>
        <end position="377"/>
    </location>
</feature>
<dbReference type="PANTHER" id="PTHR10039:SF14">
    <property type="entry name" value="NACHT DOMAIN-CONTAINING PROTEIN"/>
    <property type="match status" value="1"/>
</dbReference>
<dbReference type="Pfam" id="PF24883">
    <property type="entry name" value="NPHP3_N"/>
    <property type="match status" value="1"/>
</dbReference>
<dbReference type="InterPro" id="IPR056884">
    <property type="entry name" value="NPHP3-like_N"/>
</dbReference>
<comment type="caution">
    <text evidence="3">The sequence shown here is derived from an EMBL/GenBank/DDBJ whole genome shotgun (WGS) entry which is preliminary data.</text>
</comment>
<sequence length="821" mass="93242">MPNEALQLACLPNLLDIVRIVRKLYAQISAAPDNASRAAIHTSIFPLPVAVQRALNVANEFMDEEDENFSEEVKRTIKKSHEIGERMQGLLVNLTELQHVLAVMIMGPKLSRMICLVQEKLGRQKHIHKDIFAEIRHISDRALRTFERENGVDIVEIIRNIKEAKKMSRQYQDAEAISEFLQFVANDTGGYRVLVEQRTEVPHHIAINLRSASVHWTSGTKRIYFLYGEAGVGKSSMAYQQCLLLASGQQCLLLASGQQPAPTLGASFFLAQDHQYLGSPLCLLAHLAYHMHPQSQNNVLESIRKILHTGEEELDCLMRLLWRILAIRDEVSPKKIVLVIDGLDECNDRKQIPALLRYLIDLVRRFPWLYLFITSRPHPFMMSIFADASVTDIVHRHQLDCPRVVYPAQRYLRYAVSSIPGYEEFSQKHSADLTRLISRMGYDFDFAHSIHECLVSEYSARQLRDAWKELQLEKIVTADKLCHRFLYFHRRHTLSSDNHLANTIMRFAIFERKAFTAHVLSVYYYPPVTFDSIIAAVDGLRPILKINADAQIVPAHASSQKYLLHLGSNNILLDEIHVCNASTHSALALLAALVNATPVTDILLTPLPQIAAVEAHPGVKHPYLTLWPQYLSRASPSDRILVHVLRDFIPSLPLALWAWVTTADDVLRAMKTKPTHWGGAQQSSAFLTFTTFVQLWRHQRTLKGSEHSVDISPTALYRFIIDQLLNTKVDGVCMAVEKDKKLRLVFNVQKDDSKGLNGNVISIDCTANLQRYQDIVLELIKSLEQDERLANDASMAGIVEGTLPIEWILRYQPRRLLLCAA</sequence>
<accession>A0A9P3LE74</accession>
<evidence type="ECO:0000313" key="4">
    <source>
        <dbReference type="Proteomes" id="UP000703269"/>
    </source>
</evidence>
<evidence type="ECO:0000313" key="3">
    <source>
        <dbReference type="EMBL" id="GJE91975.1"/>
    </source>
</evidence>
<dbReference type="PANTHER" id="PTHR10039">
    <property type="entry name" value="AMELOGENIN"/>
    <property type="match status" value="1"/>
</dbReference>
<proteinExistence type="predicted"/>
<dbReference type="SUPFAM" id="SSF52540">
    <property type="entry name" value="P-loop containing nucleoside triphosphate hydrolases"/>
    <property type="match status" value="1"/>
</dbReference>
<dbReference type="OrthoDB" id="5967843at2759"/>